<evidence type="ECO:0008006" key="6">
    <source>
        <dbReference type="Google" id="ProtNLM"/>
    </source>
</evidence>
<dbReference type="GO" id="GO:0048471">
    <property type="term" value="C:perinuclear region of cytoplasm"/>
    <property type="evidence" value="ECO:0007669"/>
    <property type="project" value="TreeGrafter"/>
</dbReference>
<sequence length="809" mass="92053">MYVKKDSIFLDTPPSTEAISVLQLNIQSLNESLVSPVQVSQLLYCKRCISEATLDEMERMDQSRSLDDKKTTLLTAIQETVSSDHRKFKDIAMVLSDVKETRDIANKMMTEYEQEIPEDDDSTSVVQPQEVEIGNEDYASDILRNNYSALSQSITEPVRMARLLHEEVISDEALSCVMSTRGSVSDSRAVLLKAVRDAVHSNYKHLELFVTVLRKFSKVTHIGDAIFEEYKALFPEGDIVSELHCHHHLNQSHSEEETSSASSVSVGGPVYFPSNMDPEFSSLRCKFGSAFYAARCAIEKKNIDPLQMRMLLSDCFPHKPEFANKSLKNTHDIVDIVKRNCNLIDINCLEVLVMHFDVSEAVDPLEAYKAEVQEFCKVLRDELNESLEVVRSPRSLSRETIVLVLDQTPLTCTVGDVKDVVRKASGAHIEDVRIMNISDSHSIAITCFVPMSLTGYVITTVLQNIKDFQSKGLRELILNDTIIWKINDHRQEASTETDATIESRELLDSQLVFQNIEIEEENRLIDDKSIDSIEKLKEQLQAHLKIKKMMGFEIERLKTKLASLKELSDNRLKEIEQLKLKLEDSNKLQVEEISETFKDELSDSDTLTQEAGDVKWSHKQHRVHLTKASVDECKDVISQLNEEHRYIVLRDLSSDSIRYLMPNILKGNKIQNCTIYSFLARDDILSFSPQLSTNESLTSLQISHSSINDDGVVALVQPLKCNKNLQYLYLYYNPDITSACTKSLAELLLTNSSLIQLHLHRTGIDMDGVTTLIQTLKTNNTLKELWLDKKHKKNFTSGYDEKRIKFVKQ</sequence>
<evidence type="ECO:0000256" key="4">
    <source>
        <dbReference type="SAM" id="Coils"/>
    </source>
</evidence>
<dbReference type="EnsemblMetazoa" id="Aqu2.1.12975_001">
    <property type="protein sequence ID" value="Aqu2.1.12975_001"/>
    <property type="gene ID" value="Aqu2.1.12975"/>
</dbReference>
<evidence type="ECO:0000256" key="2">
    <source>
        <dbReference type="ARBA" id="ARBA00022614"/>
    </source>
</evidence>
<protein>
    <recommendedName>
        <fullName evidence="6">Death domain-containing protein</fullName>
    </recommendedName>
</protein>
<proteinExistence type="predicted"/>
<keyword evidence="2" id="KW-0433">Leucine-rich repeat</keyword>
<organism evidence="5">
    <name type="scientific">Amphimedon queenslandica</name>
    <name type="common">Sponge</name>
    <dbReference type="NCBI Taxonomy" id="400682"/>
    <lineage>
        <taxon>Eukaryota</taxon>
        <taxon>Metazoa</taxon>
        <taxon>Porifera</taxon>
        <taxon>Demospongiae</taxon>
        <taxon>Heteroscleromorpha</taxon>
        <taxon>Haplosclerida</taxon>
        <taxon>Niphatidae</taxon>
        <taxon>Amphimedon</taxon>
    </lineage>
</organism>
<feature type="coiled-coil region" evidence="4">
    <location>
        <begin position="554"/>
        <end position="581"/>
    </location>
</feature>
<dbReference type="InterPro" id="IPR032675">
    <property type="entry name" value="LRR_dom_sf"/>
</dbReference>
<dbReference type="GO" id="GO:0005829">
    <property type="term" value="C:cytosol"/>
    <property type="evidence" value="ECO:0007669"/>
    <property type="project" value="TreeGrafter"/>
</dbReference>
<dbReference type="SUPFAM" id="SSF52047">
    <property type="entry name" value="RNI-like"/>
    <property type="match status" value="1"/>
</dbReference>
<name>A0A1X7TEP8_AMPQE</name>
<dbReference type="InterPro" id="IPR027038">
    <property type="entry name" value="RanGap"/>
</dbReference>
<dbReference type="PANTHER" id="PTHR24113:SF12">
    <property type="entry name" value="RAN GTPASE-ACTIVATING PROTEIN 1"/>
    <property type="match status" value="1"/>
</dbReference>
<dbReference type="GO" id="GO:0005634">
    <property type="term" value="C:nucleus"/>
    <property type="evidence" value="ECO:0007669"/>
    <property type="project" value="TreeGrafter"/>
</dbReference>
<keyword evidence="4" id="KW-0175">Coiled coil</keyword>
<dbReference type="GO" id="GO:0005096">
    <property type="term" value="F:GTPase activator activity"/>
    <property type="evidence" value="ECO:0007669"/>
    <property type="project" value="UniProtKB-KW"/>
</dbReference>
<dbReference type="AlphaFoldDB" id="A0A1X7TEP8"/>
<accession>A0A1X7TEP8</accession>
<reference evidence="5" key="1">
    <citation type="submission" date="2017-05" db="UniProtKB">
        <authorList>
            <consortium name="EnsemblMetazoa"/>
        </authorList>
    </citation>
    <scope>IDENTIFICATION</scope>
</reference>
<dbReference type="PANTHER" id="PTHR24113">
    <property type="entry name" value="RAN GTPASE-ACTIVATING PROTEIN 1"/>
    <property type="match status" value="1"/>
</dbReference>
<dbReference type="InParanoid" id="A0A1X7TEP8"/>
<evidence type="ECO:0000313" key="5">
    <source>
        <dbReference type="EnsemblMetazoa" id="Aqu2.1.12975_001"/>
    </source>
</evidence>
<dbReference type="Gene3D" id="3.80.10.10">
    <property type="entry name" value="Ribonuclease Inhibitor"/>
    <property type="match status" value="1"/>
</dbReference>
<keyword evidence="1" id="KW-0343">GTPase activation</keyword>
<dbReference type="GO" id="GO:0031267">
    <property type="term" value="F:small GTPase binding"/>
    <property type="evidence" value="ECO:0007669"/>
    <property type="project" value="TreeGrafter"/>
</dbReference>
<keyword evidence="3" id="KW-0677">Repeat</keyword>
<evidence type="ECO:0000256" key="3">
    <source>
        <dbReference type="ARBA" id="ARBA00022737"/>
    </source>
</evidence>
<evidence type="ECO:0000256" key="1">
    <source>
        <dbReference type="ARBA" id="ARBA00022468"/>
    </source>
</evidence>
<dbReference type="GO" id="GO:0006913">
    <property type="term" value="P:nucleocytoplasmic transport"/>
    <property type="evidence" value="ECO:0007669"/>
    <property type="project" value="TreeGrafter"/>
</dbReference>